<evidence type="ECO:0000259" key="8">
    <source>
        <dbReference type="Pfam" id="PF06271"/>
    </source>
</evidence>
<evidence type="ECO:0000256" key="4">
    <source>
        <dbReference type="ARBA" id="ARBA00022989"/>
    </source>
</evidence>
<dbReference type="InterPro" id="IPR016795">
    <property type="entry name" value="UCP021697"/>
</dbReference>
<feature type="domain" description="RDD" evidence="8">
    <location>
        <begin position="64"/>
        <end position="136"/>
    </location>
</feature>
<protein>
    <submittedName>
        <fullName evidence="9">RDD family protein</fullName>
    </submittedName>
</protein>
<dbReference type="EMBL" id="BAABCJ010000001">
    <property type="protein sequence ID" value="GAA3696287.1"/>
    <property type="molecule type" value="Genomic_DNA"/>
</dbReference>
<feature type="region of interest" description="Disordered" evidence="6">
    <location>
        <begin position="1"/>
        <end position="28"/>
    </location>
</feature>
<keyword evidence="5 7" id="KW-0472">Membrane</keyword>
<sequence>MERRDLGSWLEGPPQLNSEAWPGQRLGRPEAGPGSVARIGPRVVALCIDWALAMVISHFFFGGDAVANLLVFAAATLVLVSLTGHTIGHRLLGLQVQRLNGGAVRPLDGVVRTLLMCLVVPAFVTDADQRGLHDRVRGTILVRIR</sequence>
<evidence type="ECO:0000313" key="9">
    <source>
        <dbReference type="EMBL" id="GAA3696287.1"/>
    </source>
</evidence>
<dbReference type="Proteomes" id="UP001501536">
    <property type="component" value="Unassembled WGS sequence"/>
</dbReference>
<dbReference type="PANTHER" id="PTHR36115">
    <property type="entry name" value="PROLINE-RICH ANTIGEN HOMOLOG-RELATED"/>
    <property type="match status" value="1"/>
</dbReference>
<dbReference type="PIRSF" id="PIRSF021697">
    <property type="entry name" value="UCP021697"/>
    <property type="match status" value="1"/>
</dbReference>
<evidence type="ECO:0000256" key="5">
    <source>
        <dbReference type="ARBA" id="ARBA00023136"/>
    </source>
</evidence>
<comment type="caution">
    <text evidence="9">The sequence shown here is derived from an EMBL/GenBank/DDBJ whole genome shotgun (WGS) entry which is preliminary data.</text>
</comment>
<reference evidence="10" key="1">
    <citation type="journal article" date="2019" name="Int. J. Syst. Evol. Microbiol.">
        <title>The Global Catalogue of Microorganisms (GCM) 10K type strain sequencing project: providing services to taxonomists for standard genome sequencing and annotation.</title>
        <authorList>
            <consortium name="The Broad Institute Genomics Platform"/>
            <consortium name="The Broad Institute Genome Sequencing Center for Infectious Disease"/>
            <person name="Wu L."/>
            <person name="Ma J."/>
        </authorList>
    </citation>
    <scope>NUCLEOTIDE SEQUENCE [LARGE SCALE GENOMIC DNA]</scope>
    <source>
        <strain evidence="10">JCM 16961</strain>
    </source>
</reference>
<keyword evidence="10" id="KW-1185">Reference proteome</keyword>
<organism evidence="9 10">
    <name type="scientific">Zhihengliuella alba</name>
    <dbReference type="NCBI Taxonomy" id="547018"/>
    <lineage>
        <taxon>Bacteria</taxon>
        <taxon>Bacillati</taxon>
        <taxon>Actinomycetota</taxon>
        <taxon>Actinomycetes</taxon>
        <taxon>Micrococcales</taxon>
        <taxon>Micrococcaceae</taxon>
        <taxon>Zhihengliuella</taxon>
    </lineage>
</organism>
<dbReference type="PANTHER" id="PTHR36115:SF6">
    <property type="entry name" value="PROLINE-RICH ANTIGEN HOMOLOG"/>
    <property type="match status" value="1"/>
</dbReference>
<feature type="transmembrane region" description="Helical" evidence="7">
    <location>
        <begin position="67"/>
        <end position="88"/>
    </location>
</feature>
<dbReference type="Pfam" id="PF06271">
    <property type="entry name" value="RDD"/>
    <property type="match status" value="1"/>
</dbReference>
<evidence type="ECO:0000256" key="1">
    <source>
        <dbReference type="ARBA" id="ARBA00004651"/>
    </source>
</evidence>
<evidence type="ECO:0000256" key="6">
    <source>
        <dbReference type="SAM" id="MobiDB-lite"/>
    </source>
</evidence>
<dbReference type="RefSeq" id="WP_344879853.1">
    <property type="nucleotide sequence ID" value="NZ_BAABCJ010000001.1"/>
</dbReference>
<evidence type="ECO:0000256" key="2">
    <source>
        <dbReference type="ARBA" id="ARBA00022475"/>
    </source>
</evidence>
<proteinExistence type="predicted"/>
<keyword evidence="4 7" id="KW-1133">Transmembrane helix</keyword>
<gene>
    <name evidence="9" type="ORF">GCM10022377_06400</name>
</gene>
<dbReference type="InterPro" id="IPR051791">
    <property type="entry name" value="Pra-immunoreactive"/>
</dbReference>
<accession>A0ABP7CX62</accession>
<comment type="subcellular location">
    <subcellularLocation>
        <location evidence="1">Cell membrane</location>
        <topology evidence="1">Multi-pass membrane protein</topology>
    </subcellularLocation>
</comment>
<evidence type="ECO:0000313" key="10">
    <source>
        <dbReference type="Proteomes" id="UP001501536"/>
    </source>
</evidence>
<name>A0ABP7CX62_9MICC</name>
<dbReference type="InterPro" id="IPR010432">
    <property type="entry name" value="RDD"/>
</dbReference>
<evidence type="ECO:0000256" key="7">
    <source>
        <dbReference type="SAM" id="Phobius"/>
    </source>
</evidence>
<feature type="transmembrane region" description="Helical" evidence="7">
    <location>
        <begin position="43"/>
        <end position="61"/>
    </location>
</feature>
<keyword evidence="3 7" id="KW-0812">Transmembrane</keyword>
<evidence type="ECO:0000256" key="3">
    <source>
        <dbReference type="ARBA" id="ARBA00022692"/>
    </source>
</evidence>
<keyword evidence="2" id="KW-1003">Cell membrane</keyword>